<dbReference type="PATRIC" id="fig|93466.3.peg.476"/>
<feature type="transmembrane region" description="Helical" evidence="1">
    <location>
        <begin position="21"/>
        <end position="40"/>
    </location>
</feature>
<keyword evidence="1" id="KW-0472">Membrane</keyword>
<dbReference type="EMBL" id="CP011393">
    <property type="protein sequence ID" value="ANE40929.1"/>
    <property type="molecule type" value="Genomic_DNA"/>
</dbReference>
<dbReference type="Proteomes" id="UP000077096">
    <property type="component" value="Chromosome"/>
</dbReference>
<dbReference type="EMBL" id="DTBH01000182">
    <property type="protein sequence ID" value="HGQ77991.1"/>
    <property type="molecule type" value="Genomic_DNA"/>
</dbReference>
<proteinExistence type="predicted"/>
<evidence type="ECO:0000313" key="2">
    <source>
        <dbReference type="EMBL" id="ANE40929.1"/>
    </source>
</evidence>
<protein>
    <submittedName>
        <fullName evidence="2">Uncharacterized protein</fullName>
    </submittedName>
</protein>
<organism evidence="2 4">
    <name type="scientific">Fervidobacterium pennivorans</name>
    <dbReference type="NCBI Taxonomy" id="93466"/>
    <lineage>
        <taxon>Bacteria</taxon>
        <taxon>Thermotogati</taxon>
        <taxon>Thermotogota</taxon>
        <taxon>Thermotogae</taxon>
        <taxon>Thermotogales</taxon>
        <taxon>Fervidobacteriaceae</taxon>
        <taxon>Fervidobacterium</taxon>
    </lineage>
</organism>
<keyword evidence="1" id="KW-0812">Transmembrane</keyword>
<dbReference type="AlphaFoldDB" id="A0A172T1Q3"/>
<evidence type="ECO:0000256" key="1">
    <source>
        <dbReference type="SAM" id="Phobius"/>
    </source>
</evidence>
<evidence type="ECO:0000313" key="4">
    <source>
        <dbReference type="Proteomes" id="UP000077096"/>
    </source>
</evidence>
<keyword evidence="1" id="KW-1133">Transmembrane helix</keyword>
<sequence>MRTNKRYVGKQKRQTEGTSAKIVLLIFAAILLVAGLYFAIKIMAVRNSPDFDLNKTSVYYFVYPISTSNIEAVLNKQIANKLFIVNGQKRTIYMIDIPPTIFINSKKLDATKASPRDFLTYFVDLLAMKPDYSYIVYQKEEFFRKLKVRDMNQLVETYSKRGLKFLDYLSLQSQITALRPESAITEAALAKFYYSLGTFSIESVQVPLLTTMPIKITVDGNIYYRTYLDEEKLNELVSRFK</sequence>
<reference evidence="2 4" key="1">
    <citation type="submission" date="2014-08" db="EMBL/GenBank/DDBJ databases">
        <title>Fervidobacterium pennivorans DYC genome.</title>
        <authorList>
            <person name="Wushke S."/>
        </authorList>
    </citation>
    <scope>NUCLEOTIDE SEQUENCE [LARGE SCALE GENOMIC DNA]</scope>
    <source>
        <strain evidence="2 4">DYC</strain>
    </source>
</reference>
<accession>A0A172T1Q3</accession>
<dbReference type="OrthoDB" id="47051at2"/>
<name>A0A172T1Q3_FERPE</name>
<gene>
    <name evidence="3" type="ORF">ENU12_08885</name>
    <name evidence="2" type="ORF">JM64_02125</name>
</gene>
<evidence type="ECO:0000313" key="3">
    <source>
        <dbReference type="EMBL" id="HGQ77991.1"/>
    </source>
</evidence>
<dbReference type="KEGG" id="fng:JM64_02125"/>
<reference evidence="3" key="2">
    <citation type="journal article" date="2020" name="mSystems">
        <title>Genome- and Community-Level Interaction Insights into Carbon Utilization and Element Cycling Functions of Hydrothermarchaeota in Hydrothermal Sediment.</title>
        <authorList>
            <person name="Zhou Z."/>
            <person name="Liu Y."/>
            <person name="Xu W."/>
            <person name="Pan J."/>
            <person name="Luo Z.H."/>
            <person name="Li M."/>
        </authorList>
    </citation>
    <scope>NUCLEOTIDE SEQUENCE [LARGE SCALE GENOMIC DNA]</scope>
    <source>
        <strain evidence="3">SpSt-640</strain>
    </source>
</reference>